<sequence length="224" mass="25032">MASADCLDAWDDCFNFFKGKSPYHTTRHTKLSHFSRNQRVGWKLMGALGMVVTLPHSGISLPGLHVFGAVIQLVIVSVDFYFTAPLFKANHVFLVLMWPVFWVFIQYLWVVSGHQPSNDLFNFHSTASPVATLMLFLGTAAVFYFLLWYSRHLQRVSDKSAETAADTRGMDSDESSGILTPTGCENASAAPFELVIDSSTNNHSLFDSKSFRDSATDLQKPQPR</sequence>
<evidence type="ECO:0000313" key="3">
    <source>
        <dbReference type="EMBL" id="EEY54347.1"/>
    </source>
</evidence>
<dbReference type="InParanoid" id="D0N959"/>
<keyword evidence="2" id="KW-0472">Membrane</keyword>
<organism evidence="3 4">
    <name type="scientific">Phytophthora infestans (strain T30-4)</name>
    <name type="common">Potato late blight agent</name>
    <dbReference type="NCBI Taxonomy" id="403677"/>
    <lineage>
        <taxon>Eukaryota</taxon>
        <taxon>Sar</taxon>
        <taxon>Stramenopiles</taxon>
        <taxon>Oomycota</taxon>
        <taxon>Peronosporomycetes</taxon>
        <taxon>Peronosporales</taxon>
        <taxon>Peronosporaceae</taxon>
        <taxon>Phytophthora</taxon>
    </lineage>
</organism>
<dbReference type="eggNOG" id="ENOG502S2X4">
    <property type="taxonomic scope" value="Eukaryota"/>
</dbReference>
<feature type="transmembrane region" description="Helical" evidence="2">
    <location>
        <begin position="130"/>
        <end position="149"/>
    </location>
</feature>
<dbReference type="EMBL" id="DS028129">
    <property type="protein sequence ID" value="EEY54347.1"/>
    <property type="molecule type" value="Genomic_DNA"/>
</dbReference>
<proteinExistence type="predicted"/>
<evidence type="ECO:0008006" key="5">
    <source>
        <dbReference type="Google" id="ProtNLM"/>
    </source>
</evidence>
<keyword evidence="4" id="KW-1185">Reference proteome</keyword>
<feature type="region of interest" description="Disordered" evidence="1">
    <location>
        <begin position="163"/>
        <end position="184"/>
    </location>
</feature>
<keyword evidence="2" id="KW-1133">Transmembrane helix</keyword>
<dbReference type="KEGG" id="pif:PITG_07963"/>
<reference evidence="4" key="1">
    <citation type="journal article" date="2009" name="Nature">
        <title>Genome sequence and analysis of the Irish potato famine pathogen Phytophthora infestans.</title>
        <authorList>
            <consortium name="The Broad Institute Genome Sequencing Platform"/>
            <person name="Haas B.J."/>
            <person name="Kamoun S."/>
            <person name="Zody M.C."/>
            <person name="Jiang R.H."/>
            <person name="Handsaker R.E."/>
            <person name="Cano L.M."/>
            <person name="Grabherr M."/>
            <person name="Kodira C.D."/>
            <person name="Raffaele S."/>
            <person name="Torto-Alalibo T."/>
            <person name="Bozkurt T.O."/>
            <person name="Ah-Fong A.M."/>
            <person name="Alvarado L."/>
            <person name="Anderson V.L."/>
            <person name="Armstrong M.R."/>
            <person name="Avrova A."/>
            <person name="Baxter L."/>
            <person name="Beynon J."/>
            <person name="Boevink P.C."/>
            <person name="Bollmann S.R."/>
            <person name="Bos J.I."/>
            <person name="Bulone V."/>
            <person name="Cai G."/>
            <person name="Cakir C."/>
            <person name="Carrington J.C."/>
            <person name="Chawner M."/>
            <person name="Conti L."/>
            <person name="Costanzo S."/>
            <person name="Ewan R."/>
            <person name="Fahlgren N."/>
            <person name="Fischbach M.A."/>
            <person name="Fugelstad J."/>
            <person name="Gilroy E.M."/>
            <person name="Gnerre S."/>
            <person name="Green P.J."/>
            <person name="Grenville-Briggs L.J."/>
            <person name="Griffith J."/>
            <person name="Grunwald N.J."/>
            <person name="Horn K."/>
            <person name="Horner N.R."/>
            <person name="Hu C.H."/>
            <person name="Huitema E."/>
            <person name="Jeong D.H."/>
            <person name="Jones A.M."/>
            <person name="Jones J.D."/>
            <person name="Jones R.W."/>
            <person name="Karlsson E.K."/>
            <person name="Kunjeti S.G."/>
            <person name="Lamour K."/>
            <person name="Liu Z."/>
            <person name="Ma L."/>
            <person name="Maclean D."/>
            <person name="Chibucos M.C."/>
            <person name="McDonald H."/>
            <person name="McWalters J."/>
            <person name="Meijer H.J."/>
            <person name="Morgan W."/>
            <person name="Morris P.F."/>
            <person name="Munro C.A."/>
            <person name="O'Neill K."/>
            <person name="Ospina-Giraldo M."/>
            <person name="Pinzon A."/>
            <person name="Pritchard L."/>
            <person name="Ramsahoye B."/>
            <person name="Ren Q."/>
            <person name="Restrepo S."/>
            <person name="Roy S."/>
            <person name="Sadanandom A."/>
            <person name="Savidor A."/>
            <person name="Schornack S."/>
            <person name="Schwartz D.C."/>
            <person name="Schumann U.D."/>
            <person name="Schwessinger B."/>
            <person name="Seyer L."/>
            <person name="Sharpe T."/>
            <person name="Silvar C."/>
            <person name="Song J."/>
            <person name="Studholme D.J."/>
            <person name="Sykes S."/>
            <person name="Thines M."/>
            <person name="van de Vondervoort P.J."/>
            <person name="Phuntumart V."/>
            <person name="Wawra S."/>
            <person name="Weide R."/>
            <person name="Win J."/>
            <person name="Young C."/>
            <person name="Zhou S."/>
            <person name="Fry W."/>
            <person name="Meyers B.C."/>
            <person name="van West P."/>
            <person name="Ristaino J."/>
            <person name="Govers F."/>
            <person name="Birch P.R."/>
            <person name="Whisson S.C."/>
            <person name="Judelson H.S."/>
            <person name="Nusbaum C."/>
        </authorList>
    </citation>
    <scope>NUCLEOTIDE SEQUENCE [LARGE SCALE GENOMIC DNA]</scope>
    <source>
        <strain evidence="4">T30-4</strain>
    </source>
</reference>
<dbReference type="HOGENOM" id="CLU_1237132_0_0_1"/>
<dbReference type="VEuPathDB" id="FungiDB:PITG_07963"/>
<gene>
    <name evidence="3" type="ORF">PITG_07963</name>
</gene>
<dbReference type="OrthoDB" id="154719at2759"/>
<name>D0N959_PHYIT</name>
<feature type="transmembrane region" description="Helical" evidence="2">
    <location>
        <begin position="64"/>
        <end position="84"/>
    </location>
</feature>
<dbReference type="OMA" id="MWPVFWV"/>
<feature type="transmembrane region" description="Helical" evidence="2">
    <location>
        <begin position="40"/>
        <end position="58"/>
    </location>
</feature>
<dbReference type="RefSeq" id="XP_002904169.1">
    <property type="nucleotide sequence ID" value="XM_002904123.1"/>
</dbReference>
<feature type="compositionally biased region" description="Polar residues" evidence="1">
    <location>
        <begin position="175"/>
        <end position="184"/>
    </location>
</feature>
<dbReference type="Proteomes" id="UP000006643">
    <property type="component" value="Unassembled WGS sequence"/>
</dbReference>
<feature type="transmembrane region" description="Helical" evidence="2">
    <location>
        <begin position="91"/>
        <end position="110"/>
    </location>
</feature>
<keyword evidence="2" id="KW-0812">Transmembrane</keyword>
<feature type="region of interest" description="Disordered" evidence="1">
    <location>
        <begin position="203"/>
        <end position="224"/>
    </location>
</feature>
<protein>
    <recommendedName>
        <fullName evidence="5">Transmembrane protein</fullName>
    </recommendedName>
</protein>
<evidence type="ECO:0000313" key="4">
    <source>
        <dbReference type="Proteomes" id="UP000006643"/>
    </source>
</evidence>
<dbReference type="GeneID" id="9472596"/>
<evidence type="ECO:0000256" key="1">
    <source>
        <dbReference type="SAM" id="MobiDB-lite"/>
    </source>
</evidence>
<evidence type="ECO:0000256" key="2">
    <source>
        <dbReference type="SAM" id="Phobius"/>
    </source>
</evidence>
<dbReference type="AlphaFoldDB" id="D0N959"/>
<accession>D0N959</accession>